<evidence type="ECO:0000256" key="4">
    <source>
        <dbReference type="ARBA" id="ARBA00022679"/>
    </source>
</evidence>
<evidence type="ECO:0000256" key="5">
    <source>
        <dbReference type="ARBA" id="ARBA00022801"/>
    </source>
</evidence>
<evidence type="ECO:0000256" key="2">
    <source>
        <dbReference type="ARBA" id="ARBA00005992"/>
    </source>
</evidence>
<dbReference type="PROSITE" id="PS52029">
    <property type="entry name" value="LD_TPASE"/>
    <property type="match status" value="1"/>
</dbReference>
<dbReference type="Gene3D" id="3.10.350.10">
    <property type="entry name" value="LysM domain"/>
    <property type="match status" value="1"/>
</dbReference>
<dbReference type="EMBL" id="RHIB01000001">
    <property type="protein sequence ID" value="RNA69284.1"/>
    <property type="molecule type" value="Genomic_DNA"/>
</dbReference>
<keyword evidence="6 9" id="KW-0133">Cell shape</keyword>
<dbReference type="Pfam" id="PF03734">
    <property type="entry name" value="YkuD"/>
    <property type="match status" value="1"/>
</dbReference>
<feature type="active site" description="Proton donor/acceptor" evidence="9">
    <location>
        <position position="124"/>
    </location>
</feature>
<dbReference type="PANTHER" id="PTHR30582:SF24">
    <property type="entry name" value="L,D-TRANSPEPTIDASE ERFK_SRFK-RELATED"/>
    <property type="match status" value="1"/>
</dbReference>
<evidence type="ECO:0000313" key="12">
    <source>
        <dbReference type="EMBL" id="RNA69284.1"/>
    </source>
</evidence>
<keyword evidence="8 9" id="KW-0961">Cell wall biogenesis/degradation</keyword>
<dbReference type="RefSeq" id="WP_122896805.1">
    <property type="nucleotide sequence ID" value="NZ_RHIB01000001.1"/>
</dbReference>
<dbReference type="Proteomes" id="UP000278746">
    <property type="component" value="Unassembled WGS sequence"/>
</dbReference>
<dbReference type="CDD" id="cd00118">
    <property type="entry name" value="LysM"/>
    <property type="match status" value="1"/>
</dbReference>
<keyword evidence="13" id="KW-1185">Reference proteome</keyword>
<dbReference type="CDD" id="cd16913">
    <property type="entry name" value="YkuD_like"/>
    <property type="match status" value="1"/>
</dbReference>
<comment type="caution">
    <text evidence="12">The sequence shown here is derived from an EMBL/GenBank/DDBJ whole genome shotgun (WGS) entry which is preliminary data.</text>
</comment>
<dbReference type="InterPro" id="IPR038063">
    <property type="entry name" value="Transpep_catalytic_dom"/>
</dbReference>
<feature type="domain" description="L,D-TPase catalytic" evidence="11">
    <location>
        <begin position="57"/>
        <end position="164"/>
    </location>
</feature>
<comment type="pathway">
    <text evidence="1 9">Cell wall biogenesis; peptidoglycan biosynthesis.</text>
</comment>
<dbReference type="UniPathway" id="UPA00219"/>
<name>A0A3M7TWX5_9BACI</name>
<dbReference type="SMART" id="SM00257">
    <property type="entry name" value="LysM"/>
    <property type="match status" value="1"/>
</dbReference>
<evidence type="ECO:0000256" key="6">
    <source>
        <dbReference type="ARBA" id="ARBA00022960"/>
    </source>
</evidence>
<dbReference type="SUPFAM" id="SSF141523">
    <property type="entry name" value="L,D-transpeptidase catalytic domain-like"/>
    <property type="match status" value="1"/>
</dbReference>
<dbReference type="Pfam" id="PF01476">
    <property type="entry name" value="LysM"/>
    <property type="match status" value="1"/>
</dbReference>
<evidence type="ECO:0000256" key="8">
    <source>
        <dbReference type="ARBA" id="ARBA00023316"/>
    </source>
</evidence>
<dbReference type="GO" id="GO:0008360">
    <property type="term" value="P:regulation of cell shape"/>
    <property type="evidence" value="ECO:0007669"/>
    <property type="project" value="UniProtKB-UniRule"/>
</dbReference>
<organism evidence="12 13">
    <name type="scientific">Alteribacter keqinensis</name>
    <dbReference type="NCBI Taxonomy" id="2483800"/>
    <lineage>
        <taxon>Bacteria</taxon>
        <taxon>Bacillati</taxon>
        <taxon>Bacillota</taxon>
        <taxon>Bacilli</taxon>
        <taxon>Bacillales</taxon>
        <taxon>Bacillaceae</taxon>
        <taxon>Alteribacter</taxon>
    </lineage>
</organism>
<dbReference type="SUPFAM" id="SSF54106">
    <property type="entry name" value="LysM domain"/>
    <property type="match status" value="1"/>
</dbReference>
<dbReference type="Gene3D" id="2.40.440.10">
    <property type="entry name" value="L,D-transpeptidase catalytic domain-like"/>
    <property type="match status" value="1"/>
</dbReference>
<dbReference type="InterPro" id="IPR050979">
    <property type="entry name" value="LD-transpeptidase"/>
</dbReference>
<dbReference type="GO" id="GO:0005576">
    <property type="term" value="C:extracellular region"/>
    <property type="evidence" value="ECO:0007669"/>
    <property type="project" value="TreeGrafter"/>
</dbReference>
<dbReference type="GO" id="GO:0016757">
    <property type="term" value="F:glycosyltransferase activity"/>
    <property type="evidence" value="ECO:0007669"/>
    <property type="project" value="UniProtKB-KW"/>
</dbReference>
<dbReference type="InterPro" id="IPR005490">
    <property type="entry name" value="LD_TPept_cat_dom"/>
</dbReference>
<dbReference type="GO" id="GO:0071972">
    <property type="term" value="F:peptidoglycan L,D-transpeptidase activity"/>
    <property type="evidence" value="ECO:0007669"/>
    <property type="project" value="TreeGrafter"/>
</dbReference>
<evidence type="ECO:0000259" key="11">
    <source>
        <dbReference type="PROSITE" id="PS52029"/>
    </source>
</evidence>
<keyword evidence="5" id="KW-0378">Hydrolase</keyword>
<dbReference type="InterPro" id="IPR018392">
    <property type="entry name" value="LysM"/>
</dbReference>
<sequence>MYQHIVRPGETLFSISEDYRTPFQAILQANGLPDPNFIYIGQAVTIPGIPDPNMIPYSIIVSISQRTLTLLENGVQVKVYPIAVGRMLFDTPTGEFIIVNREPNPGGPFGALWLSLSKKGYGIHGTNNPASIGQAVSRGCIRMFNENVLELGSVVPNGTRVSIRP</sequence>
<protein>
    <submittedName>
        <fullName evidence="12">LysM peptidoglycan-binding domain-containing protein</fullName>
    </submittedName>
</protein>
<evidence type="ECO:0000256" key="7">
    <source>
        <dbReference type="ARBA" id="ARBA00022984"/>
    </source>
</evidence>
<gene>
    <name evidence="12" type="ORF">EBO34_04885</name>
</gene>
<keyword evidence="7 9" id="KW-0573">Peptidoglycan synthesis</keyword>
<evidence type="ECO:0000259" key="10">
    <source>
        <dbReference type="PROSITE" id="PS51782"/>
    </source>
</evidence>
<evidence type="ECO:0000313" key="13">
    <source>
        <dbReference type="Proteomes" id="UP000278746"/>
    </source>
</evidence>
<dbReference type="AlphaFoldDB" id="A0A3M7TWX5"/>
<accession>A0A3M7TWX5</accession>
<dbReference type="OrthoDB" id="9787225at2"/>
<dbReference type="PROSITE" id="PS51782">
    <property type="entry name" value="LYSM"/>
    <property type="match status" value="1"/>
</dbReference>
<evidence type="ECO:0000256" key="3">
    <source>
        <dbReference type="ARBA" id="ARBA00022676"/>
    </source>
</evidence>
<comment type="similarity">
    <text evidence="2">Belongs to the YkuD family.</text>
</comment>
<feature type="active site" description="Nucleophile" evidence="9">
    <location>
        <position position="140"/>
    </location>
</feature>
<feature type="domain" description="LysM" evidence="10">
    <location>
        <begin position="2"/>
        <end position="46"/>
    </location>
</feature>
<dbReference type="GO" id="GO:0071555">
    <property type="term" value="P:cell wall organization"/>
    <property type="evidence" value="ECO:0007669"/>
    <property type="project" value="UniProtKB-UniRule"/>
</dbReference>
<dbReference type="InterPro" id="IPR036779">
    <property type="entry name" value="LysM_dom_sf"/>
</dbReference>
<keyword evidence="4" id="KW-0808">Transferase</keyword>
<proteinExistence type="inferred from homology"/>
<evidence type="ECO:0000256" key="9">
    <source>
        <dbReference type="PROSITE-ProRule" id="PRU01373"/>
    </source>
</evidence>
<dbReference type="GO" id="GO:0018104">
    <property type="term" value="P:peptidoglycan-protein cross-linking"/>
    <property type="evidence" value="ECO:0007669"/>
    <property type="project" value="TreeGrafter"/>
</dbReference>
<reference evidence="12 13" key="1">
    <citation type="submission" date="2018-10" db="EMBL/GenBank/DDBJ databases">
        <title>Bacillus Keqinensis sp. nov., a moderately halophilic bacterium isolated from a saline-alkaline lake.</title>
        <authorList>
            <person name="Wang H."/>
        </authorList>
    </citation>
    <scope>NUCLEOTIDE SEQUENCE [LARGE SCALE GENOMIC DNA]</scope>
    <source>
        <strain evidence="12 13">KQ-3</strain>
    </source>
</reference>
<dbReference type="PANTHER" id="PTHR30582">
    <property type="entry name" value="L,D-TRANSPEPTIDASE"/>
    <property type="match status" value="1"/>
</dbReference>
<keyword evidence="3" id="KW-0328">Glycosyltransferase</keyword>
<evidence type="ECO:0000256" key="1">
    <source>
        <dbReference type="ARBA" id="ARBA00004752"/>
    </source>
</evidence>